<dbReference type="GO" id="GO:0005506">
    <property type="term" value="F:iron ion binding"/>
    <property type="evidence" value="ECO:0007669"/>
    <property type="project" value="InterPro"/>
</dbReference>
<comment type="pathway">
    <text evidence="3">Secondary metabolite biosynthesis; terpenoid biosynthesis.</text>
</comment>
<dbReference type="SUPFAM" id="SSF48264">
    <property type="entry name" value="Cytochrome P450"/>
    <property type="match status" value="1"/>
</dbReference>
<organism evidence="14 15">
    <name type="scientific">Cyclocybe aegerita</name>
    <name type="common">Black poplar mushroom</name>
    <name type="synonym">Agrocybe aegerita</name>
    <dbReference type="NCBI Taxonomy" id="1973307"/>
    <lineage>
        <taxon>Eukaryota</taxon>
        <taxon>Fungi</taxon>
        <taxon>Dikarya</taxon>
        <taxon>Basidiomycota</taxon>
        <taxon>Agaricomycotina</taxon>
        <taxon>Agaricomycetes</taxon>
        <taxon>Agaricomycetidae</taxon>
        <taxon>Agaricales</taxon>
        <taxon>Agaricineae</taxon>
        <taxon>Bolbitiaceae</taxon>
        <taxon>Cyclocybe</taxon>
    </lineage>
</organism>
<name>A0A8S0XNT7_CYCAE</name>
<evidence type="ECO:0000256" key="1">
    <source>
        <dbReference type="ARBA" id="ARBA00001971"/>
    </source>
</evidence>
<evidence type="ECO:0000256" key="3">
    <source>
        <dbReference type="ARBA" id="ARBA00004721"/>
    </source>
</evidence>
<dbReference type="InterPro" id="IPR001128">
    <property type="entry name" value="Cyt_P450"/>
</dbReference>
<comment type="cofactor">
    <cofactor evidence="1 13">
        <name>heme</name>
        <dbReference type="ChEBI" id="CHEBI:30413"/>
    </cofactor>
</comment>
<evidence type="ECO:0008006" key="16">
    <source>
        <dbReference type="Google" id="ProtNLM"/>
    </source>
</evidence>
<keyword evidence="6" id="KW-0812">Transmembrane</keyword>
<dbReference type="InterPro" id="IPR050121">
    <property type="entry name" value="Cytochrome_P450_monoxygenase"/>
</dbReference>
<comment type="similarity">
    <text evidence="4">Belongs to the cytochrome P450 family.</text>
</comment>
<dbReference type="InterPro" id="IPR002401">
    <property type="entry name" value="Cyt_P450_E_grp-I"/>
</dbReference>
<dbReference type="Gene3D" id="1.10.630.10">
    <property type="entry name" value="Cytochrome P450"/>
    <property type="match status" value="1"/>
</dbReference>
<evidence type="ECO:0000256" key="6">
    <source>
        <dbReference type="ARBA" id="ARBA00022692"/>
    </source>
</evidence>
<keyword evidence="15" id="KW-1185">Reference proteome</keyword>
<evidence type="ECO:0000256" key="4">
    <source>
        <dbReference type="ARBA" id="ARBA00010617"/>
    </source>
</evidence>
<evidence type="ECO:0000256" key="10">
    <source>
        <dbReference type="ARBA" id="ARBA00023004"/>
    </source>
</evidence>
<accession>A0A8S0XNT7</accession>
<keyword evidence="9" id="KW-0560">Oxidoreductase</keyword>
<evidence type="ECO:0000313" key="14">
    <source>
        <dbReference type="EMBL" id="CAA7267173.1"/>
    </source>
</evidence>
<keyword evidence="8" id="KW-1133">Transmembrane helix</keyword>
<dbReference type="GO" id="GO:0020037">
    <property type="term" value="F:heme binding"/>
    <property type="evidence" value="ECO:0007669"/>
    <property type="project" value="InterPro"/>
</dbReference>
<dbReference type="AlphaFoldDB" id="A0A8S0XNT7"/>
<dbReference type="Pfam" id="PF00067">
    <property type="entry name" value="p450"/>
    <property type="match status" value="1"/>
</dbReference>
<evidence type="ECO:0000256" key="5">
    <source>
        <dbReference type="ARBA" id="ARBA00022617"/>
    </source>
</evidence>
<keyword evidence="5 13" id="KW-0349">Heme</keyword>
<keyword evidence="10 13" id="KW-0408">Iron</keyword>
<dbReference type="PRINTS" id="PR00463">
    <property type="entry name" value="EP450I"/>
</dbReference>
<dbReference type="GO" id="GO:0016705">
    <property type="term" value="F:oxidoreductase activity, acting on paired donors, with incorporation or reduction of molecular oxygen"/>
    <property type="evidence" value="ECO:0007669"/>
    <property type="project" value="InterPro"/>
</dbReference>
<sequence>MFILALEAVALYGFSWVLWKTFRHFFAKSALDNIPGPPPKSIWKGVFSQVFNVDGWNFHREMAEKYGRVIKLTALFGESQLYVFDPKALHHIVVKDQYIYEETSSFIEGNRLMFGHGLLGTLGEQHRKQRKMLNPVFSIAHMRDMVPTFYNVTYKLRDAFVNRVQNGPREIEVLSWMTRTALELVGQSGFGFSFDPLTDDGVPHPYSAAAKRLVPVSFKMLFPRTYLLATLVKIGTPNFRRFLVDLIPWKALHDLRDIVDVLHDTSVEIIESKKKALAEGDESVANQIGQGKDILSILLKANMTASEADKLSEAEMLGQMSTLTFAAMDTTSSALSRILWLLANHQDVQDKLRAEVREAGKQGDLAYDDLVNLPYLDAVCRENLRLYPPVSVLARTTRQDVVLPLGTPIKGVDGREIHEIPIPNNTNVIISILASNRNPEVWGPDSYDWKPGRWLQPLPDTVIQAHIPGIYSHLMTFLGGGRACIGFKFSQLEMKVVLSILVASFKFSPSDKEVLWKMNGIATPTTADNETVLPRLPLVVERAA</sequence>
<dbReference type="PRINTS" id="PR00385">
    <property type="entry name" value="P450"/>
</dbReference>
<evidence type="ECO:0000256" key="12">
    <source>
        <dbReference type="ARBA" id="ARBA00023136"/>
    </source>
</evidence>
<evidence type="ECO:0000256" key="2">
    <source>
        <dbReference type="ARBA" id="ARBA00004370"/>
    </source>
</evidence>
<dbReference type="GO" id="GO:0016020">
    <property type="term" value="C:membrane"/>
    <property type="evidence" value="ECO:0007669"/>
    <property type="project" value="UniProtKB-SubCell"/>
</dbReference>
<dbReference type="EMBL" id="CACVBS010000057">
    <property type="protein sequence ID" value="CAA7267173.1"/>
    <property type="molecule type" value="Genomic_DNA"/>
</dbReference>
<dbReference type="Proteomes" id="UP000467700">
    <property type="component" value="Unassembled WGS sequence"/>
</dbReference>
<comment type="subcellular location">
    <subcellularLocation>
        <location evidence="2">Membrane</location>
    </subcellularLocation>
</comment>
<gene>
    <name evidence="14" type="ORF">AAE3_LOCUS9188</name>
</gene>
<dbReference type="OrthoDB" id="1470350at2759"/>
<comment type="caution">
    <text evidence="14">The sequence shown here is derived from an EMBL/GenBank/DDBJ whole genome shotgun (WGS) entry which is preliminary data.</text>
</comment>
<keyword evidence="11" id="KW-0503">Monooxygenase</keyword>
<evidence type="ECO:0000256" key="13">
    <source>
        <dbReference type="PIRSR" id="PIRSR602401-1"/>
    </source>
</evidence>
<keyword evidence="7 13" id="KW-0479">Metal-binding</keyword>
<proteinExistence type="inferred from homology"/>
<protein>
    <recommendedName>
        <fullName evidence="16">Cytochrome P450</fullName>
    </recommendedName>
</protein>
<evidence type="ECO:0000256" key="9">
    <source>
        <dbReference type="ARBA" id="ARBA00023002"/>
    </source>
</evidence>
<evidence type="ECO:0000256" key="11">
    <source>
        <dbReference type="ARBA" id="ARBA00023033"/>
    </source>
</evidence>
<keyword evidence="12" id="KW-0472">Membrane</keyword>
<evidence type="ECO:0000256" key="7">
    <source>
        <dbReference type="ARBA" id="ARBA00022723"/>
    </source>
</evidence>
<dbReference type="CDD" id="cd11069">
    <property type="entry name" value="CYP_FUM15-like"/>
    <property type="match status" value="1"/>
</dbReference>
<evidence type="ECO:0000313" key="15">
    <source>
        <dbReference type="Proteomes" id="UP000467700"/>
    </source>
</evidence>
<reference evidence="14 15" key="1">
    <citation type="submission" date="2020-01" db="EMBL/GenBank/DDBJ databases">
        <authorList>
            <person name="Gupta K D."/>
        </authorList>
    </citation>
    <scope>NUCLEOTIDE SEQUENCE [LARGE SCALE GENOMIC DNA]</scope>
</reference>
<dbReference type="GO" id="GO:0004497">
    <property type="term" value="F:monooxygenase activity"/>
    <property type="evidence" value="ECO:0007669"/>
    <property type="project" value="UniProtKB-KW"/>
</dbReference>
<feature type="binding site" description="axial binding residue" evidence="13">
    <location>
        <position position="484"/>
    </location>
    <ligand>
        <name>heme</name>
        <dbReference type="ChEBI" id="CHEBI:30413"/>
    </ligand>
    <ligandPart>
        <name>Fe</name>
        <dbReference type="ChEBI" id="CHEBI:18248"/>
    </ligandPart>
</feature>
<dbReference type="PANTHER" id="PTHR24305:SF166">
    <property type="entry name" value="CYTOCHROME P450 12A4, MITOCHONDRIAL-RELATED"/>
    <property type="match status" value="1"/>
</dbReference>
<dbReference type="InterPro" id="IPR036396">
    <property type="entry name" value="Cyt_P450_sf"/>
</dbReference>
<evidence type="ECO:0000256" key="8">
    <source>
        <dbReference type="ARBA" id="ARBA00022989"/>
    </source>
</evidence>
<dbReference type="PANTHER" id="PTHR24305">
    <property type="entry name" value="CYTOCHROME P450"/>
    <property type="match status" value="1"/>
</dbReference>